<dbReference type="PANTHER" id="PTHR30026:SF21">
    <property type="entry name" value="SLR1270 PROTEIN"/>
    <property type="match status" value="1"/>
</dbReference>
<dbReference type="PIRSF" id="PIRSF001892">
    <property type="entry name" value="CyaE"/>
    <property type="match status" value="1"/>
</dbReference>
<dbReference type="EMBL" id="FUWR01000022">
    <property type="protein sequence ID" value="SKA17385.1"/>
    <property type="molecule type" value="Genomic_DNA"/>
</dbReference>
<keyword evidence="5" id="KW-0812">Transmembrane</keyword>
<dbReference type="GO" id="GO:0009279">
    <property type="term" value="C:cell outer membrane"/>
    <property type="evidence" value="ECO:0007669"/>
    <property type="project" value="UniProtKB-SubCell"/>
</dbReference>
<comment type="similarity">
    <text evidence="2">Belongs to the outer membrane factor (OMF) (TC 1.B.17) family.</text>
</comment>
<evidence type="ECO:0000313" key="9">
    <source>
        <dbReference type="Proteomes" id="UP000190102"/>
    </source>
</evidence>
<dbReference type="GO" id="GO:0015562">
    <property type="term" value="F:efflux transmembrane transporter activity"/>
    <property type="evidence" value="ECO:0007669"/>
    <property type="project" value="InterPro"/>
</dbReference>
<dbReference type="InterPro" id="IPR003423">
    <property type="entry name" value="OMP_efflux"/>
</dbReference>
<dbReference type="RefSeq" id="WP_078791205.1">
    <property type="nucleotide sequence ID" value="NZ_FUWR01000022.1"/>
</dbReference>
<keyword evidence="4" id="KW-1134">Transmembrane beta strand</keyword>
<dbReference type="GO" id="GO:0015288">
    <property type="term" value="F:porin activity"/>
    <property type="evidence" value="ECO:0007669"/>
    <property type="project" value="TreeGrafter"/>
</dbReference>
<evidence type="ECO:0000256" key="3">
    <source>
        <dbReference type="ARBA" id="ARBA00022448"/>
    </source>
</evidence>
<dbReference type="STRING" id="115783.SAMN02745119_02974"/>
<dbReference type="Pfam" id="PF02321">
    <property type="entry name" value="OEP"/>
    <property type="match status" value="2"/>
</dbReference>
<name>A0A1T4RN02_9BACT</name>
<protein>
    <submittedName>
        <fullName evidence="8">Outer membrane protein TolC</fullName>
    </submittedName>
</protein>
<organism evidence="8 9">
    <name type="scientific">Trichlorobacter thiogenes</name>
    <dbReference type="NCBI Taxonomy" id="115783"/>
    <lineage>
        <taxon>Bacteria</taxon>
        <taxon>Pseudomonadati</taxon>
        <taxon>Thermodesulfobacteriota</taxon>
        <taxon>Desulfuromonadia</taxon>
        <taxon>Geobacterales</taxon>
        <taxon>Geobacteraceae</taxon>
        <taxon>Trichlorobacter</taxon>
    </lineage>
</organism>
<evidence type="ECO:0000256" key="5">
    <source>
        <dbReference type="ARBA" id="ARBA00022692"/>
    </source>
</evidence>
<evidence type="ECO:0000256" key="1">
    <source>
        <dbReference type="ARBA" id="ARBA00004442"/>
    </source>
</evidence>
<keyword evidence="7" id="KW-0998">Cell outer membrane</keyword>
<evidence type="ECO:0000256" key="7">
    <source>
        <dbReference type="ARBA" id="ARBA00023237"/>
    </source>
</evidence>
<reference evidence="9" key="1">
    <citation type="submission" date="2017-02" db="EMBL/GenBank/DDBJ databases">
        <authorList>
            <person name="Varghese N."/>
            <person name="Submissions S."/>
        </authorList>
    </citation>
    <scope>NUCLEOTIDE SEQUENCE [LARGE SCALE GENOMIC DNA]</scope>
    <source>
        <strain evidence="9">ATCC BAA-34</strain>
    </source>
</reference>
<accession>A0A1T4RN02</accession>
<dbReference type="AlphaFoldDB" id="A0A1T4RN02"/>
<sequence length="426" mass="48041">MPRLQPNIALCILGLMLVTQTGYCATLSLDDCLKLAKERNPLLQTVRWDQSVANQQVRQSDSSLYPRVDLQGGYTAQLEPQAMKINGMTMETQQGSYGFANLAATQTIYDFGRRDARRKQAQSANKAVESGIRSKEQEVSLQVIEAYFAVLEAEKQVITTQQELQTVTEHRRVARTLYDNGVVTRNDLLQADLRSASTRQKLLSIQNMVTNLRLQLNFLIGGEPGQQPELLEPSEAPAATIPTTDTAKALALRPDLHALRKQLEVNDQELRESKTLFYPEIFARASMDYLQNDKMREQAIYAGTIGLKINLFDGFSSTASREKSVSTRSRTQQQLQMAEQQARLEIAMAQNDTKVARERIAVTVEAIKQGEENLRINQNRYQERVGTATDVLDAQTLLSQSRTEHYRAYYDYQISSARLRKAVGEL</sequence>
<dbReference type="InterPro" id="IPR051906">
    <property type="entry name" value="TolC-like"/>
</dbReference>
<dbReference type="PANTHER" id="PTHR30026">
    <property type="entry name" value="OUTER MEMBRANE PROTEIN TOLC"/>
    <property type="match status" value="1"/>
</dbReference>
<evidence type="ECO:0000256" key="2">
    <source>
        <dbReference type="ARBA" id="ARBA00007613"/>
    </source>
</evidence>
<keyword evidence="6" id="KW-0472">Membrane</keyword>
<comment type="subcellular location">
    <subcellularLocation>
        <location evidence="1">Cell outer membrane</location>
    </subcellularLocation>
</comment>
<evidence type="ECO:0000256" key="4">
    <source>
        <dbReference type="ARBA" id="ARBA00022452"/>
    </source>
</evidence>
<dbReference type="GO" id="GO:1990281">
    <property type="term" value="C:efflux pump complex"/>
    <property type="evidence" value="ECO:0007669"/>
    <property type="project" value="TreeGrafter"/>
</dbReference>
<proteinExistence type="inferred from homology"/>
<dbReference type="Gene3D" id="1.20.1600.10">
    <property type="entry name" value="Outer membrane efflux proteins (OEP)"/>
    <property type="match status" value="1"/>
</dbReference>
<evidence type="ECO:0000313" key="8">
    <source>
        <dbReference type="EMBL" id="SKA17385.1"/>
    </source>
</evidence>
<keyword evidence="9" id="KW-1185">Reference proteome</keyword>
<dbReference type="OrthoDB" id="9814032at2"/>
<dbReference type="Proteomes" id="UP000190102">
    <property type="component" value="Unassembled WGS sequence"/>
</dbReference>
<gene>
    <name evidence="8" type="ORF">SAMN02745119_02974</name>
</gene>
<keyword evidence="3" id="KW-0813">Transport</keyword>
<evidence type="ECO:0000256" key="6">
    <source>
        <dbReference type="ARBA" id="ARBA00023136"/>
    </source>
</evidence>
<dbReference type="SUPFAM" id="SSF56954">
    <property type="entry name" value="Outer membrane efflux proteins (OEP)"/>
    <property type="match status" value="1"/>
</dbReference>
<dbReference type="InterPro" id="IPR028351">
    <property type="entry name" value="CyaE"/>
</dbReference>